<evidence type="ECO:0000313" key="4">
    <source>
        <dbReference type="Proteomes" id="UP000799778"/>
    </source>
</evidence>
<dbReference type="PANTHER" id="PTHR36182">
    <property type="entry name" value="PROTEIN, PUTATIVE (AFU_ORTHOLOGUE AFUA_6G10930)-RELATED"/>
    <property type="match status" value="1"/>
</dbReference>
<dbReference type="OrthoDB" id="2342176at2759"/>
<dbReference type="RefSeq" id="XP_033385437.1">
    <property type="nucleotide sequence ID" value="XM_033523392.1"/>
</dbReference>
<dbReference type="GeneID" id="54280789"/>
<proteinExistence type="predicted"/>
<dbReference type="GO" id="GO:0004497">
    <property type="term" value="F:monooxygenase activity"/>
    <property type="evidence" value="ECO:0007669"/>
    <property type="project" value="UniProtKB-KW"/>
</dbReference>
<dbReference type="Proteomes" id="UP000799778">
    <property type="component" value="Unassembled WGS sequence"/>
</dbReference>
<evidence type="ECO:0000256" key="2">
    <source>
        <dbReference type="SAM" id="SignalP"/>
    </source>
</evidence>
<keyword evidence="3" id="KW-0560">Oxidoreductase</keyword>
<feature type="chain" id="PRO_5025415705" evidence="2">
    <location>
        <begin position="23"/>
        <end position="222"/>
    </location>
</feature>
<evidence type="ECO:0000256" key="1">
    <source>
        <dbReference type="SAM" id="MobiDB-lite"/>
    </source>
</evidence>
<gene>
    <name evidence="3" type="ORF">BU24DRAFT_344130</name>
</gene>
<reference evidence="3" key="1">
    <citation type="journal article" date="2020" name="Stud. Mycol.">
        <title>101 Dothideomycetes genomes: a test case for predicting lifestyles and emergence of pathogens.</title>
        <authorList>
            <person name="Haridas S."/>
            <person name="Albert R."/>
            <person name="Binder M."/>
            <person name="Bloem J."/>
            <person name="Labutti K."/>
            <person name="Salamov A."/>
            <person name="Andreopoulos B."/>
            <person name="Baker S."/>
            <person name="Barry K."/>
            <person name="Bills G."/>
            <person name="Bluhm B."/>
            <person name="Cannon C."/>
            <person name="Castanera R."/>
            <person name="Culley D."/>
            <person name="Daum C."/>
            <person name="Ezra D."/>
            <person name="Gonzalez J."/>
            <person name="Henrissat B."/>
            <person name="Kuo A."/>
            <person name="Liang C."/>
            <person name="Lipzen A."/>
            <person name="Lutzoni F."/>
            <person name="Magnuson J."/>
            <person name="Mondo S."/>
            <person name="Nolan M."/>
            <person name="Ohm R."/>
            <person name="Pangilinan J."/>
            <person name="Park H.-J."/>
            <person name="Ramirez L."/>
            <person name="Alfaro M."/>
            <person name="Sun H."/>
            <person name="Tritt A."/>
            <person name="Yoshinaga Y."/>
            <person name="Zwiers L.-H."/>
            <person name="Turgeon B."/>
            <person name="Goodwin S."/>
            <person name="Spatafora J."/>
            <person name="Crous P."/>
            <person name="Grigoriev I."/>
        </authorList>
    </citation>
    <scope>NUCLEOTIDE SEQUENCE</scope>
    <source>
        <strain evidence="3">CBS 175.79</strain>
    </source>
</reference>
<feature type="compositionally biased region" description="Basic and acidic residues" evidence="1">
    <location>
        <begin position="30"/>
        <end position="45"/>
    </location>
</feature>
<feature type="region of interest" description="Disordered" evidence="1">
    <location>
        <begin position="26"/>
        <end position="47"/>
    </location>
</feature>
<dbReference type="EMBL" id="ML978068">
    <property type="protein sequence ID" value="KAF2017098.1"/>
    <property type="molecule type" value="Genomic_DNA"/>
</dbReference>
<accession>A0A6A5XUV8</accession>
<sequence length="222" mass="24141">MAPHSFARTLCTLPIFLSGALSHMQMKEPSPLRDPHSNRKDEPKDWNILTPLKSDGSDFACKGYQYNTPLTSVAEYEAGETYQLTTMGHATHGGGSCQISLSCDNGSNFKVLKSMMGGCPDPDREYDFTIPEYAETAQCLLAWTWFNRIGNREMYMNCAVVDIIGAGDSTKRSASASAAVAQAALSDLPDLYVANLAGINSCKVDEITDAVFDRPGDDVEYG</sequence>
<feature type="non-terminal residue" evidence="3">
    <location>
        <position position="222"/>
    </location>
</feature>
<keyword evidence="3" id="KW-0503">Monooxygenase</keyword>
<organism evidence="3 4">
    <name type="scientific">Aaosphaeria arxii CBS 175.79</name>
    <dbReference type="NCBI Taxonomy" id="1450172"/>
    <lineage>
        <taxon>Eukaryota</taxon>
        <taxon>Fungi</taxon>
        <taxon>Dikarya</taxon>
        <taxon>Ascomycota</taxon>
        <taxon>Pezizomycotina</taxon>
        <taxon>Dothideomycetes</taxon>
        <taxon>Pleosporomycetidae</taxon>
        <taxon>Pleosporales</taxon>
        <taxon>Pleosporales incertae sedis</taxon>
        <taxon>Aaosphaeria</taxon>
    </lineage>
</organism>
<keyword evidence="4" id="KW-1185">Reference proteome</keyword>
<protein>
    <submittedName>
        <fullName evidence="3">Lytic polysaccharide monooxygenase</fullName>
    </submittedName>
</protein>
<keyword evidence="2" id="KW-0732">Signal</keyword>
<feature type="signal peptide" evidence="2">
    <location>
        <begin position="1"/>
        <end position="22"/>
    </location>
</feature>
<dbReference type="Gene3D" id="2.70.50.70">
    <property type="match status" value="1"/>
</dbReference>
<dbReference type="AlphaFoldDB" id="A0A6A5XUV8"/>
<dbReference type="PANTHER" id="PTHR36182:SF1">
    <property type="entry name" value="PROTEIN, PUTATIVE (AFU_ORTHOLOGUE AFUA_6G10930)-RELATED"/>
    <property type="match status" value="1"/>
</dbReference>
<name>A0A6A5XUV8_9PLEO</name>
<evidence type="ECO:0000313" key="3">
    <source>
        <dbReference type="EMBL" id="KAF2017098.1"/>
    </source>
</evidence>